<name>A0A397TCH9_9GLOM</name>
<evidence type="ECO:0000256" key="1">
    <source>
        <dbReference type="SAM" id="MobiDB-lite"/>
    </source>
</evidence>
<accession>A0A397TCH9</accession>
<evidence type="ECO:0000313" key="2">
    <source>
        <dbReference type="EMBL" id="RIA95970.1"/>
    </source>
</evidence>
<protein>
    <submittedName>
        <fullName evidence="2">Uncharacterized protein</fullName>
    </submittedName>
</protein>
<feature type="compositionally biased region" description="Low complexity" evidence="1">
    <location>
        <begin position="243"/>
        <end position="252"/>
    </location>
</feature>
<dbReference type="EMBL" id="QKYT01000052">
    <property type="protein sequence ID" value="RIA95970.1"/>
    <property type="molecule type" value="Genomic_DNA"/>
</dbReference>
<feature type="compositionally biased region" description="Low complexity" evidence="1">
    <location>
        <begin position="292"/>
        <end position="308"/>
    </location>
</feature>
<feature type="compositionally biased region" description="Low complexity" evidence="1">
    <location>
        <begin position="334"/>
        <end position="355"/>
    </location>
</feature>
<organism evidence="2 3">
    <name type="scientific">Glomus cerebriforme</name>
    <dbReference type="NCBI Taxonomy" id="658196"/>
    <lineage>
        <taxon>Eukaryota</taxon>
        <taxon>Fungi</taxon>
        <taxon>Fungi incertae sedis</taxon>
        <taxon>Mucoromycota</taxon>
        <taxon>Glomeromycotina</taxon>
        <taxon>Glomeromycetes</taxon>
        <taxon>Glomerales</taxon>
        <taxon>Glomeraceae</taxon>
        <taxon>Glomus</taxon>
    </lineage>
</organism>
<reference evidence="2 3" key="1">
    <citation type="submission" date="2018-06" db="EMBL/GenBank/DDBJ databases">
        <title>Comparative genomics reveals the genomic features of Rhizophagus irregularis, R. cerebriforme, R. diaphanum and Gigaspora rosea, and their symbiotic lifestyle signature.</title>
        <authorList>
            <person name="Morin E."/>
            <person name="San Clemente H."/>
            <person name="Chen E.C.H."/>
            <person name="De La Providencia I."/>
            <person name="Hainaut M."/>
            <person name="Kuo A."/>
            <person name="Kohler A."/>
            <person name="Murat C."/>
            <person name="Tang N."/>
            <person name="Roy S."/>
            <person name="Loubradou J."/>
            <person name="Henrissat B."/>
            <person name="Grigoriev I.V."/>
            <person name="Corradi N."/>
            <person name="Roux C."/>
            <person name="Martin F.M."/>
        </authorList>
    </citation>
    <scope>NUCLEOTIDE SEQUENCE [LARGE SCALE GENOMIC DNA]</scope>
    <source>
        <strain evidence="2 3">DAOM 227022</strain>
    </source>
</reference>
<sequence length="355" mass="39543">MYLSPCPMRNSIFVSNRSNTSNNLSQTSNPSENSIYYNLNQQNNNNRNLSQLTTTSPLQTSLLSNRNQPNTNFLQRLQAPSTLQSNNSLSSSTSRFIQPTPVLDSFNTQNSINTPLNLVPSGSAINKNNYEPAHRCTTCGHVHTCDDCKHISNIQQVIDPPVKKVHEPIIINTAKAMGRMNRRMANGPYFRPERSRNVLISQDEILHRTIADPNLNFTDIVNQVAKEKEQEQEKAMFTGNFSNQNGTQNGHQNGRRQERPLMDSSSMTNYQNVRGQQQQQSNLSPNITTGFQSPQSSSSTWSSPTSTTIGFSPTMEVQPVQDRSILSSDFSSTSALLQGDLSSQSQQEQLLNSTA</sequence>
<evidence type="ECO:0000313" key="3">
    <source>
        <dbReference type="Proteomes" id="UP000265703"/>
    </source>
</evidence>
<feature type="region of interest" description="Disordered" evidence="1">
    <location>
        <begin position="271"/>
        <end position="312"/>
    </location>
</feature>
<feature type="region of interest" description="Disordered" evidence="1">
    <location>
        <begin position="238"/>
        <end position="259"/>
    </location>
</feature>
<dbReference type="OrthoDB" id="2432509at2759"/>
<keyword evidence="3" id="KW-1185">Reference proteome</keyword>
<feature type="compositionally biased region" description="Polar residues" evidence="1">
    <location>
        <begin position="271"/>
        <end position="291"/>
    </location>
</feature>
<dbReference type="Proteomes" id="UP000265703">
    <property type="component" value="Unassembled WGS sequence"/>
</dbReference>
<proteinExistence type="predicted"/>
<dbReference type="AlphaFoldDB" id="A0A397TCH9"/>
<gene>
    <name evidence="2" type="ORF">C1645_756049</name>
</gene>
<comment type="caution">
    <text evidence="2">The sequence shown here is derived from an EMBL/GenBank/DDBJ whole genome shotgun (WGS) entry which is preliminary data.</text>
</comment>
<feature type="region of interest" description="Disordered" evidence="1">
    <location>
        <begin position="331"/>
        <end position="355"/>
    </location>
</feature>